<feature type="transmembrane region" description="Helical" evidence="1">
    <location>
        <begin position="12"/>
        <end position="31"/>
    </location>
</feature>
<feature type="domain" description="Mce/MlaD" evidence="2">
    <location>
        <begin position="42"/>
        <end position="113"/>
    </location>
</feature>
<keyword evidence="1" id="KW-1133">Transmembrane helix</keyword>
<reference evidence="3 4" key="1">
    <citation type="submission" date="2017-04" db="EMBL/GenBank/DDBJ databases">
        <title>The new phylogeny of genus Mycobacterium.</title>
        <authorList>
            <person name="Tortoli E."/>
            <person name="Trovato A."/>
            <person name="Cirillo D.M."/>
        </authorList>
    </citation>
    <scope>NUCLEOTIDE SEQUENCE [LARGE SCALE GENOMIC DNA]</scope>
    <source>
        <strain evidence="3 4">DSM 45247</strain>
    </source>
</reference>
<dbReference type="OrthoDB" id="4371474at2"/>
<gene>
    <name evidence="3" type="ORF">B8W69_28645</name>
</gene>
<keyword evidence="1" id="KW-0812">Transmembrane</keyword>
<organism evidence="3 4">
    <name type="scientific">Mycolicibacterium vulneris</name>
    <dbReference type="NCBI Taxonomy" id="547163"/>
    <lineage>
        <taxon>Bacteria</taxon>
        <taxon>Bacillati</taxon>
        <taxon>Actinomycetota</taxon>
        <taxon>Actinomycetes</taxon>
        <taxon>Mycobacteriales</taxon>
        <taxon>Mycobacteriaceae</taxon>
        <taxon>Mycolicibacterium</taxon>
    </lineage>
</organism>
<keyword evidence="1" id="KW-0472">Membrane</keyword>
<sequence>MIAITKKDVLSYLVFAVLIAIVLVYFASLGVRIKPPSNRTNLSMEVPDVNGLVADSNVLLRGVPVGKVTHTKTATNAASIDFYVDAQFQIPVNTEVQLQNLSALGESYIELLPRSDGGPMFKDHQRISTDAVVQPPSISELATSVVRILHQMDPDALKRIIGESDAALPDPVAVLPNLARASTLLNNMLKGLNGQGRELLSNFQVLIRNSGWVNPDLTAITPEAKDFGGHSQDYFKHLPILFSRDQPEGLYNLKHLVDRVQTLLDNSGGDLKVLGEAFQPKLNTIAATLMNFDSGQILEHFLQQVPADGMITLRVRP</sequence>
<proteinExistence type="predicted"/>
<protein>
    <submittedName>
        <fullName evidence="3">Mammalian cell entry protein</fullName>
    </submittedName>
</protein>
<accession>A0A1X2KIC8</accession>
<evidence type="ECO:0000313" key="3">
    <source>
        <dbReference type="EMBL" id="OSC21188.1"/>
    </source>
</evidence>
<dbReference type="PANTHER" id="PTHR33371:SF16">
    <property type="entry name" value="MCE-FAMILY PROTEIN MCE3F"/>
    <property type="match status" value="1"/>
</dbReference>
<dbReference type="AlphaFoldDB" id="A0A1X2KIC8"/>
<dbReference type="GO" id="GO:0005576">
    <property type="term" value="C:extracellular region"/>
    <property type="evidence" value="ECO:0007669"/>
    <property type="project" value="TreeGrafter"/>
</dbReference>
<evidence type="ECO:0000313" key="4">
    <source>
        <dbReference type="Proteomes" id="UP000242320"/>
    </source>
</evidence>
<dbReference type="Pfam" id="PF02470">
    <property type="entry name" value="MlaD"/>
    <property type="match status" value="1"/>
</dbReference>
<dbReference type="Proteomes" id="UP000242320">
    <property type="component" value="Unassembled WGS sequence"/>
</dbReference>
<dbReference type="RefSeq" id="WP_085293043.1">
    <property type="nucleotide sequence ID" value="NZ_NCXM01000053.1"/>
</dbReference>
<dbReference type="PANTHER" id="PTHR33371">
    <property type="entry name" value="INTERMEMBRANE PHOSPHOLIPID TRANSPORT SYSTEM BINDING PROTEIN MLAD-RELATED"/>
    <property type="match status" value="1"/>
</dbReference>
<evidence type="ECO:0000259" key="2">
    <source>
        <dbReference type="Pfam" id="PF02470"/>
    </source>
</evidence>
<keyword evidence="4" id="KW-1185">Reference proteome</keyword>
<dbReference type="InterPro" id="IPR003399">
    <property type="entry name" value="Mce/MlaD"/>
</dbReference>
<dbReference type="EMBL" id="NCXM01000053">
    <property type="protein sequence ID" value="OSC21188.1"/>
    <property type="molecule type" value="Genomic_DNA"/>
</dbReference>
<name>A0A1X2KIC8_9MYCO</name>
<comment type="caution">
    <text evidence="3">The sequence shown here is derived from an EMBL/GenBank/DDBJ whole genome shotgun (WGS) entry which is preliminary data.</text>
</comment>
<dbReference type="InterPro" id="IPR052336">
    <property type="entry name" value="MlaD_Phospholipid_Transporter"/>
</dbReference>
<evidence type="ECO:0000256" key="1">
    <source>
        <dbReference type="SAM" id="Phobius"/>
    </source>
</evidence>